<evidence type="ECO:0000313" key="2">
    <source>
        <dbReference type="EMBL" id="MBD3922959.1"/>
    </source>
</evidence>
<dbReference type="EMBL" id="JACXZA010000014">
    <property type="protein sequence ID" value="MBD3922959.1"/>
    <property type="molecule type" value="Genomic_DNA"/>
</dbReference>
<dbReference type="InterPro" id="IPR037523">
    <property type="entry name" value="VOC_core"/>
</dbReference>
<keyword evidence="3" id="KW-1185">Reference proteome</keyword>
<dbReference type="RefSeq" id="WP_191207248.1">
    <property type="nucleotide sequence ID" value="NZ_JACXZA010000014.1"/>
</dbReference>
<sequence length="123" mass="14584">MFKDYAQCQITILPVRNFKESLEFYKNVLGFDVAWIWDDEGYGAVHCGGVEIHLDKQDVIHPYQSYLFVNDVDVIYAWYRDQGVRIVKEIESKPWNVREFTFEDINGHLFRVASNEENDTRTK</sequence>
<comment type="caution">
    <text evidence="2">The sequence shown here is derived from an EMBL/GenBank/DDBJ whole genome shotgun (WGS) entry which is preliminary data.</text>
</comment>
<dbReference type="Pfam" id="PF00903">
    <property type="entry name" value="Glyoxalase"/>
    <property type="match status" value="1"/>
</dbReference>
<dbReference type="SUPFAM" id="SSF54593">
    <property type="entry name" value="Glyoxalase/Bleomycin resistance protein/Dihydroxybiphenyl dioxygenase"/>
    <property type="match status" value="1"/>
</dbReference>
<protein>
    <submittedName>
        <fullName evidence="2">VOC family protein</fullName>
    </submittedName>
</protein>
<dbReference type="PROSITE" id="PS51819">
    <property type="entry name" value="VOC"/>
    <property type="match status" value="1"/>
</dbReference>
<accession>A0ABR8N460</accession>
<name>A0ABR8N460_9BACL</name>
<dbReference type="Proteomes" id="UP000609346">
    <property type="component" value="Unassembled WGS sequence"/>
</dbReference>
<dbReference type="InterPro" id="IPR029068">
    <property type="entry name" value="Glyas_Bleomycin-R_OHBP_Dase"/>
</dbReference>
<feature type="domain" description="VOC" evidence="1">
    <location>
        <begin position="6"/>
        <end position="115"/>
    </location>
</feature>
<dbReference type="Gene3D" id="3.10.180.10">
    <property type="entry name" value="2,3-Dihydroxybiphenyl 1,2-Dioxygenase, domain 1"/>
    <property type="match status" value="1"/>
</dbReference>
<proteinExistence type="predicted"/>
<dbReference type="InterPro" id="IPR004360">
    <property type="entry name" value="Glyas_Fos-R_dOase_dom"/>
</dbReference>
<reference evidence="2 3" key="1">
    <citation type="submission" date="2020-09" db="EMBL/GenBank/DDBJ databases">
        <title>Paenibacillus sp. strain PR3 16S rRNA gene Genome sequencing and assembly.</title>
        <authorList>
            <person name="Kim J."/>
        </authorList>
    </citation>
    <scope>NUCLEOTIDE SEQUENCE [LARGE SCALE GENOMIC DNA]</scope>
    <source>
        <strain evidence="2 3">PR3</strain>
    </source>
</reference>
<gene>
    <name evidence="2" type="ORF">H8B09_29900</name>
</gene>
<evidence type="ECO:0000259" key="1">
    <source>
        <dbReference type="PROSITE" id="PS51819"/>
    </source>
</evidence>
<evidence type="ECO:0000313" key="3">
    <source>
        <dbReference type="Proteomes" id="UP000609346"/>
    </source>
</evidence>
<organism evidence="2 3">
    <name type="scientific">Paenibacillus terricola</name>
    <dbReference type="NCBI Taxonomy" id="2763503"/>
    <lineage>
        <taxon>Bacteria</taxon>
        <taxon>Bacillati</taxon>
        <taxon>Bacillota</taxon>
        <taxon>Bacilli</taxon>
        <taxon>Bacillales</taxon>
        <taxon>Paenibacillaceae</taxon>
        <taxon>Paenibacillus</taxon>
    </lineage>
</organism>